<dbReference type="KEGG" id="tva:4760920"/>
<reference evidence="8" key="2">
    <citation type="journal article" date="2007" name="Science">
        <title>Draft genome sequence of the sexually transmitted pathogen Trichomonas vaginalis.</title>
        <authorList>
            <person name="Carlton J.M."/>
            <person name="Hirt R.P."/>
            <person name="Silva J.C."/>
            <person name="Delcher A.L."/>
            <person name="Schatz M."/>
            <person name="Zhao Q."/>
            <person name="Wortman J.R."/>
            <person name="Bidwell S.L."/>
            <person name="Alsmark U.C.M."/>
            <person name="Besteiro S."/>
            <person name="Sicheritz-Ponten T."/>
            <person name="Noel C.J."/>
            <person name="Dacks J.B."/>
            <person name="Foster P.G."/>
            <person name="Simillion C."/>
            <person name="Van de Peer Y."/>
            <person name="Miranda-Saavedra D."/>
            <person name="Barton G.J."/>
            <person name="Westrop G.D."/>
            <person name="Mueller S."/>
            <person name="Dessi D."/>
            <person name="Fiori P.L."/>
            <person name="Ren Q."/>
            <person name="Paulsen I."/>
            <person name="Zhang H."/>
            <person name="Bastida-Corcuera F.D."/>
            <person name="Simoes-Barbosa A."/>
            <person name="Brown M.T."/>
            <person name="Hayes R.D."/>
            <person name="Mukherjee M."/>
            <person name="Okumura C.Y."/>
            <person name="Schneider R."/>
            <person name="Smith A.J."/>
            <person name="Vanacova S."/>
            <person name="Villalvazo M."/>
            <person name="Haas B.J."/>
            <person name="Pertea M."/>
            <person name="Feldblyum T.V."/>
            <person name="Utterback T.R."/>
            <person name="Shu C.L."/>
            <person name="Osoegawa K."/>
            <person name="de Jong P.J."/>
            <person name="Hrdy I."/>
            <person name="Horvathova L."/>
            <person name="Zubacova Z."/>
            <person name="Dolezal P."/>
            <person name="Malik S.B."/>
            <person name="Logsdon J.M. Jr."/>
            <person name="Henze K."/>
            <person name="Gupta A."/>
            <person name="Wang C.C."/>
            <person name="Dunne R.L."/>
            <person name="Upcroft J.A."/>
            <person name="Upcroft P."/>
            <person name="White O."/>
            <person name="Salzberg S.L."/>
            <person name="Tang P."/>
            <person name="Chiu C.-H."/>
            <person name="Lee Y.-S."/>
            <person name="Embley T.M."/>
            <person name="Coombs G.H."/>
            <person name="Mottram J.C."/>
            <person name="Tachezy J."/>
            <person name="Fraser-Liggett C.M."/>
            <person name="Johnson P.J."/>
        </authorList>
    </citation>
    <scope>NUCLEOTIDE SEQUENCE [LARGE SCALE GENOMIC DNA]</scope>
    <source>
        <strain evidence="8">G3</strain>
    </source>
</reference>
<keyword evidence="6 7" id="KW-0472">Membrane</keyword>
<dbReference type="VEuPathDB" id="TrichDB:TVAGG3_0916130"/>
<feature type="transmembrane region" description="Helical" evidence="7">
    <location>
        <begin position="525"/>
        <end position="555"/>
    </location>
</feature>
<comment type="similarity">
    <text evidence="2 7">Belongs to the nonaspanin (TM9SF) (TC 9.A.2) family.</text>
</comment>
<keyword evidence="9" id="KW-1185">Reference proteome</keyword>
<dbReference type="InParanoid" id="A2EWA2"/>
<evidence type="ECO:0000256" key="1">
    <source>
        <dbReference type="ARBA" id="ARBA00004141"/>
    </source>
</evidence>
<dbReference type="InterPro" id="IPR004240">
    <property type="entry name" value="EMP70"/>
</dbReference>
<evidence type="ECO:0000256" key="7">
    <source>
        <dbReference type="RuleBase" id="RU363079"/>
    </source>
</evidence>
<dbReference type="eggNOG" id="KOG1277">
    <property type="taxonomic scope" value="Eukaryota"/>
</dbReference>
<dbReference type="AlphaFoldDB" id="A2EWA2"/>
<accession>A2EWA2</accession>
<evidence type="ECO:0000313" key="8">
    <source>
        <dbReference type="EMBL" id="EAY03079.1"/>
    </source>
</evidence>
<feature type="transmembrane region" description="Helical" evidence="7">
    <location>
        <begin position="457"/>
        <end position="483"/>
    </location>
</feature>
<sequence length="565" mass="64971">MFLFFGFITSKQYKTDEEIRVYGNKITPYNNPFESYQFYSIPFCQPNTSSKPIPTTFGDAFLGNKYVKTAVTIRFRNDQFDARQCKMNITDENFAKFEHAIRNHYIFQIFVDKLPVWGQIGTTSKDNSTHLFTKWQFNIGYNGNRVTEADVTPSVPVNITRDRTNISFTYSVSWFETSVGKRDRYNKYVQNSVGNSVHYASLFNIIIIVILIVGISVCILLRALGKDISIYESNAVMNQYEMDFRIERGWKMIHADVFRKPPLESLIAAFVGFGSHMLITGILFTLFNFLFGRLLGKSMKLNLLFISFAISGFFSGYFSAGLYKRWGGNHWIFHLLMSTFIFPTVFAVNETILSVFAAIYGSTQIYRVKSLIIIICNILFLVLPLTLAGGIVGRHWFIVGKTPTQVSLIRRKIPDQPFYLSLLFLMVVIGFIGSISIFVELPYILTAFLQYNFTYAWGFMFIVVILLFIVISCCSIISTYLRLANENYEWQWPSFLAPFATGVYCFFYCIYYMKKKTMMSGVIQILFFISYSVDFSLAVGFVCGFVGFASSAIFVRMMYTNLKID</sequence>
<gene>
    <name evidence="8" type="ORF">TVAG_171770</name>
</gene>
<reference evidence="8" key="1">
    <citation type="submission" date="2006-10" db="EMBL/GenBank/DDBJ databases">
        <authorList>
            <person name="Amadeo P."/>
            <person name="Zhao Q."/>
            <person name="Wortman J."/>
            <person name="Fraser-Liggett C."/>
            <person name="Carlton J."/>
        </authorList>
    </citation>
    <scope>NUCLEOTIDE SEQUENCE</scope>
    <source>
        <strain evidence="8">G3</strain>
    </source>
</reference>
<proteinExistence type="inferred from homology"/>
<feature type="transmembrane region" description="Helical" evidence="7">
    <location>
        <begin position="418"/>
        <end position="445"/>
    </location>
</feature>
<keyword evidence="5 7" id="KW-1133">Transmembrane helix</keyword>
<keyword evidence="3 7" id="KW-0812">Transmembrane</keyword>
<evidence type="ECO:0000256" key="4">
    <source>
        <dbReference type="ARBA" id="ARBA00022729"/>
    </source>
</evidence>
<feature type="transmembrane region" description="Helical" evidence="7">
    <location>
        <begin position="266"/>
        <end position="291"/>
    </location>
</feature>
<evidence type="ECO:0000313" key="9">
    <source>
        <dbReference type="Proteomes" id="UP000001542"/>
    </source>
</evidence>
<dbReference type="Pfam" id="PF02990">
    <property type="entry name" value="EMP70"/>
    <property type="match status" value="1"/>
</dbReference>
<dbReference type="PANTHER" id="PTHR10766">
    <property type="entry name" value="TRANSMEMBRANE 9 SUPERFAMILY PROTEIN"/>
    <property type="match status" value="1"/>
</dbReference>
<protein>
    <recommendedName>
        <fullName evidence="7">Transmembrane 9 superfamily member</fullName>
    </recommendedName>
</protein>
<feature type="transmembrane region" description="Helical" evidence="7">
    <location>
        <begin position="495"/>
        <end position="513"/>
    </location>
</feature>
<dbReference type="VEuPathDB" id="TrichDB:TVAG_171770"/>
<evidence type="ECO:0000256" key="3">
    <source>
        <dbReference type="ARBA" id="ARBA00022692"/>
    </source>
</evidence>
<keyword evidence="4" id="KW-0732">Signal</keyword>
<dbReference type="PANTHER" id="PTHR10766:SF41">
    <property type="entry name" value="TRANSMEMBRANE 9 SUPERFAMILY MEMBER 3"/>
    <property type="match status" value="1"/>
</dbReference>
<feature type="transmembrane region" description="Helical" evidence="7">
    <location>
        <begin position="303"/>
        <end position="323"/>
    </location>
</feature>
<evidence type="ECO:0000256" key="6">
    <source>
        <dbReference type="ARBA" id="ARBA00023136"/>
    </source>
</evidence>
<comment type="subcellular location">
    <subcellularLocation>
        <location evidence="1">Membrane</location>
        <topology evidence="1">Multi-pass membrane protein</topology>
    </subcellularLocation>
</comment>
<dbReference type="Proteomes" id="UP000001542">
    <property type="component" value="Unassembled WGS sequence"/>
</dbReference>
<feature type="transmembrane region" description="Helical" evidence="7">
    <location>
        <begin position="371"/>
        <end position="398"/>
    </location>
</feature>
<dbReference type="RefSeq" id="XP_001315302.1">
    <property type="nucleotide sequence ID" value="XM_001315267.1"/>
</dbReference>
<dbReference type="OrthoDB" id="1666796at2759"/>
<evidence type="ECO:0000256" key="5">
    <source>
        <dbReference type="ARBA" id="ARBA00022989"/>
    </source>
</evidence>
<organism evidence="8 9">
    <name type="scientific">Trichomonas vaginalis (strain ATCC PRA-98 / G3)</name>
    <dbReference type="NCBI Taxonomy" id="412133"/>
    <lineage>
        <taxon>Eukaryota</taxon>
        <taxon>Metamonada</taxon>
        <taxon>Parabasalia</taxon>
        <taxon>Trichomonadida</taxon>
        <taxon>Trichomonadidae</taxon>
        <taxon>Trichomonas</taxon>
    </lineage>
</organism>
<name>A2EWA2_TRIV3</name>
<dbReference type="OMA" id="DAPCRVN"/>
<feature type="transmembrane region" description="Helical" evidence="7">
    <location>
        <begin position="335"/>
        <end position="359"/>
    </location>
</feature>
<dbReference type="GO" id="GO:0016020">
    <property type="term" value="C:membrane"/>
    <property type="evidence" value="ECO:0000318"/>
    <property type="project" value="GO_Central"/>
</dbReference>
<feature type="transmembrane region" description="Helical" evidence="7">
    <location>
        <begin position="202"/>
        <end position="224"/>
    </location>
</feature>
<dbReference type="EMBL" id="DS113516">
    <property type="protein sequence ID" value="EAY03079.1"/>
    <property type="molecule type" value="Genomic_DNA"/>
</dbReference>
<evidence type="ECO:0000256" key="2">
    <source>
        <dbReference type="ARBA" id="ARBA00005227"/>
    </source>
</evidence>
<dbReference type="GO" id="GO:0072657">
    <property type="term" value="P:protein localization to membrane"/>
    <property type="evidence" value="ECO:0000318"/>
    <property type="project" value="GO_Central"/>
</dbReference>